<dbReference type="GO" id="GO:0008168">
    <property type="term" value="F:methyltransferase activity"/>
    <property type="evidence" value="ECO:0007669"/>
    <property type="project" value="UniProtKB-KW"/>
</dbReference>
<dbReference type="InterPro" id="IPR029063">
    <property type="entry name" value="SAM-dependent_MTases_sf"/>
</dbReference>
<evidence type="ECO:0000256" key="2">
    <source>
        <dbReference type="ARBA" id="ARBA00022603"/>
    </source>
</evidence>
<dbReference type="GO" id="GO:0032259">
    <property type="term" value="P:methylation"/>
    <property type="evidence" value="ECO:0007669"/>
    <property type="project" value="UniProtKB-KW"/>
</dbReference>
<evidence type="ECO:0000313" key="9">
    <source>
        <dbReference type="EMBL" id="MBP2352271.1"/>
    </source>
</evidence>
<dbReference type="PROSITE" id="PS51686">
    <property type="entry name" value="SAM_MT_RSMB_NOP"/>
    <property type="match status" value="1"/>
</dbReference>
<evidence type="ECO:0000256" key="4">
    <source>
        <dbReference type="ARBA" id="ARBA00022691"/>
    </source>
</evidence>
<accession>A0ABS4UL42</accession>
<dbReference type="Pfam" id="PF01029">
    <property type="entry name" value="NusB"/>
    <property type="match status" value="1"/>
</dbReference>
<comment type="similarity">
    <text evidence="1 6">Belongs to the class I-like SAM-binding methyltransferase superfamily. RsmB/NOP family.</text>
</comment>
<feature type="binding site" evidence="6">
    <location>
        <position position="349"/>
    </location>
    <ligand>
        <name>S-adenosyl-L-methionine</name>
        <dbReference type="ChEBI" id="CHEBI:59789"/>
    </ligand>
</feature>
<evidence type="ECO:0000256" key="5">
    <source>
        <dbReference type="ARBA" id="ARBA00022884"/>
    </source>
</evidence>
<reference evidence="9 10" key="1">
    <citation type="submission" date="2021-03" db="EMBL/GenBank/DDBJ databases">
        <title>Sequencing the genomes of 1000 actinobacteria strains.</title>
        <authorList>
            <person name="Klenk H.-P."/>
        </authorList>
    </citation>
    <scope>NUCLEOTIDE SEQUENCE [LARGE SCALE GENOMIC DNA]</scope>
    <source>
        <strain evidence="9 10">DSM 18824</strain>
    </source>
</reference>
<proteinExistence type="inferred from homology"/>
<dbReference type="InterPro" id="IPR035926">
    <property type="entry name" value="NusB-like_sf"/>
</dbReference>
<dbReference type="SUPFAM" id="SSF48013">
    <property type="entry name" value="NusB-like"/>
    <property type="match status" value="1"/>
</dbReference>
<keyword evidence="10" id="KW-1185">Reference proteome</keyword>
<dbReference type="Pfam" id="PF01189">
    <property type="entry name" value="Methyltr_RsmB-F"/>
    <property type="match status" value="1"/>
</dbReference>
<comment type="caution">
    <text evidence="9">The sequence shown here is derived from an EMBL/GenBank/DDBJ whole genome shotgun (WGS) entry which is preliminary data.</text>
</comment>
<dbReference type="PROSITE" id="PS01153">
    <property type="entry name" value="NOL1_NOP2_SUN"/>
    <property type="match status" value="1"/>
</dbReference>
<evidence type="ECO:0000256" key="7">
    <source>
        <dbReference type="SAM" id="MobiDB-lite"/>
    </source>
</evidence>
<dbReference type="Gene3D" id="1.10.940.10">
    <property type="entry name" value="NusB-like"/>
    <property type="match status" value="1"/>
</dbReference>
<name>A0ABS4UL42_9ACTN</name>
<keyword evidence="4 6" id="KW-0949">S-adenosyl-L-methionine</keyword>
<feature type="region of interest" description="Disordered" evidence="7">
    <location>
        <begin position="185"/>
        <end position="224"/>
    </location>
</feature>
<feature type="active site" description="Nucleophile" evidence="6">
    <location>
        <position position="445"/>
    </location>
</feature>
<dbReference type="Proteomes" id="UP000755585">
    <property type="component" value="Unassembled WGS sequence"/>
</dbReference>
<gene>
    <name evidence="9" type="ORF">JOF29_003354</name>
</gene>
<dbReference type="CDD" id="cd02440">
    <property type="entry name" value="AdoMet_MTases"/>
    <property type="match status" value="1"/>
</dbReference>
<dbReference type="InterPro" id="IPR049560">
    <property type="entry name" value="MeTrfase_RsmB-F_NOP2_cat"/>
</dbReference>
<dbReference type="EMBL" id="JAGINT010000001">
    <property type="protein sequence ID" value="MBP2352271.1"/>
    <property type="molecule type" value="Genomic_DNA"/>
</dbReference>
<dbReference type="InterPro" id="IPR018314">
    <property type="entry name" value="RsmB/NOL1/NOP2-like_CS"/>
</dbReference>
<dbReference type="PANTHER" id="PTHR22807">
    <property type="entry name" value="NOP2 YEAST -RELATED NOL1/NOP2/FMU SUN DOMAIN-CONTAINING"/>
    <property type="match status" value="1"/>
</dbReference>
<dbReference type="PRINTS" id="PR02008">
    <property type="entry name" value="RCMTFAMILY"/>
</dbReference>
<organism evidence="9 10">
    <name type="scientific">Kribbella aluminosa</name>
    <dbReference type="NCBI Taxonomy" id="416017"/>
    <lineage>
        <taxon>Bacteria</taxon>
        <taxon>Bacillati</taxon>
        <taxon>Actinomycetota</taxon>
        <taxon>Actinomycetes</taxon>
        <taxon>Propionibacteriales</taxon>
        <taxon>Kribbellaceae</taxon>
        <taxon>Kribbella</taxon>
    </lineage>
</organism>
<feature type="binding site" evidence="6">
    <location>
        <position position="392"/>
    </location>
    <ligand>
        <name>S-adenosyl-L-methionine</name>
        <dbReference type="ChEBI" id="CHEBI:59789"/>
    </ligand>
</feature>
<evidence type="ECO:0000256" key="1">
    <source>
        <dbReference type="ARBA" id="ARBA00007494"/>
    </source>
</evidence>
<protein>
    <submittedName>
        <fullName evidence="9">16S rRNA (Cytosine967-C5)-methyltransferase</fullName>
        <ecNumber evidence="9">2.1.1.176</ecNumber>
    </submittedName>
</protein>
<feature type="binding site" evidence="6">
    <location>
        <begin position="326"/>
        <end position="332"/>
    </location>
    <ligand>
        <name>S-adenosyl-L-methionine</name>
        <dbReference type="ChEBI" id="CHEBI:59789"/>
    </ligand>
</feature>
<sequence>MNDRSPRNRGPQRGPDRVRQVAYRVIRQVTAEGGYANLALNKALREARLSGRDAAFCTELVHGTLRWQGTYDAFLARSVSRPLDELDPELLDMLRLGSHQLLNMRVDSYAAVSEMVSLTRSELGQKRTGLVNAVLRKISQRSLDQWITTVAPRWEDDPLGHLAIAEAHPRWVIEAFQQALTPAKPADRAGLGEPAGSAERAVPGDRAGTEVVSGDRPDAGLGEPGAWGEQLAVGLEELLVADNEPPRVTLVARPGLSDVDELVAAGAVAARWSPYGAVLGGGGDPGRIGAVATGRAGVQDEGSQLVAIALASAKVDGDDANWLDLCAGPGGKSALLAALVKDGRLTAVEPLKHRAELVRQNLRAIPGDHKVLVGDGTKPTWPAGSFDRVLADVPCSGLGALRRRPEARWRRTPQDVEELRPLQEALLDSAITSVRPGGVVAYVTCSPHPDETRAVVDTVLAGRDDAALEDARALFPGVPDLGDGPDVQLWPHLHGTDAMYLALVRRS</sequence>
<evidence type="ECO:0000256" key="6">
    <source>
        <dbReference type="PROSITE-ProRule" id="PRU01023"/>
    </source>
</evidence>
<dbReference type="Gene3D" id="3.40.50.150">
    <property type="entry name" value="Vaccinia Virus protein VP39"/>
    <property type="match status" value="1"/>
</dbReference>
<dbReference type="InterPro" id="IPR001678">
    <property type="entry name" value="MeTrfase_RsmB-F_NOP2_dom"/>
</dbReference>
<evidence type="ECO:0000259" key="8">
    <source>
        <dbReference type="PROSITE" id="PS51686"/>
    </source>
</evidence>
<keyword evidence="3 6" id="KW-0808">Transferase</keyword>
<dbReference type="EC" id="2.1.1.176" evidence="9"/>
<keyword evidence="2 6" id="KW-0489">Methyltransferase</keyword>
<dbReference type="PANTHER" id="PTHR22807:SF53">
    <property type="entry name" value="RIBOSOMAL RNA SMALL SUBUNIT METHYLTRANSFERASE B-RELATED"/>
    <property type="match status" value="1"/>
</dbReference>
<feature type="binding site" evidence="6">
    <location>
        <position position="375"/>
    </location>
    <ligand>
        <name>S-adenosyl-L-methionine</name>
        <dbReference type="ChEBI" id="CHEBI:59789"/>
    </ligand>
</feature>
<evidence type="ECO:0000256" key="3">
    <source>
        <dbReference type="ARBA" id="ARBA00022679"/>
    </source>
</evidence>
<evidence type="ECO:0000313" key="10">
    <source>
        <dbReference type="Proteomes" id="UP000755585"/>
    </source>
</evidence>
<keyword evidence="5 6" id="KW-0694">RNA-binding</keyword>
<dbReference type="InterPro" id="IPR023267">
    <property type="entry name" value="RCMT"/>
</dbReference>
<dbReference type="InterPro" id="IPR006027">
    <property type="entry name" value="NusB_RsmB_TIM44"/>
</dbReference>
<dbReference type="SUPFAM" id="SSF53335">
    <property type="entry name" value="S-adenosyl-L-methionine-dependent methyltransferases"/>
    <property type="match status" value="1"/>
</dbReference>
<feature type="domain" description="SAM-dependent MTase RsmB/NOP-type" evidence="8">
    <location>
        <begin position="221"/>
        <end position="507"/>
    </location>
</feature>
<dbReference type="RefSeq" id="WP_209695048.1">
    <property type="nucleotide sequence ID" value="NZ_BAAAVU010000009.1"/>
</dbReference>